<keyword evidence="4 5" id="KW-0173">Coenzyme A biosynthesis</keyword>
<reference evidence="6 7" key="1">
    <citation type="journal article" date="2020" name="Biotechnol. Biofuels">
        <title>New insights from the biogas microbiome by comprehensive genome-resolved metagenomics of nearly 1600 species originating from multiple anaerobic digesters.</title>
        <authorList>
            <person name="Campanaro S."/>
            <person name="Treu L."/>
            <person name="Rodriguez-R L.M."/>
            <person name="Kovalovszki A."/>
            <person name="Ziels R.M."/>
            <person name="Maus I."/>
            <person name="Zhu X."/>
            <person name="Kougias P.G."/>
            <person name="Basile A."/>
            <person name="Luo G."/>
            <person name="Schluter A."/>
            <person name="Konstantinidis K.T."/>
            <person name="Angelidaki I."/>
        </authorList>
    </citation>
    <scope>NUCLEOTIDE SEQUENCE [LARGE SCALE GENOMIC DNA]</scope>
    <source>
        <strain evidence="6">AS27yjCOA_157</strain>
    </source>
</reference>
<dbReference type="InterPro" id="IPR002855">
    <property type="entry name" value="PPS/PS"/>
</dbReference>
<feature type="binding site" evidence="5">
    <location>
        <begin position="189"/>
        <end position="190"/>
    </location>
    <ligand>
        <name>ATP</name>
        <dbReference type="ChEBI" id="CHEBI:30616"/>
    </ligand>
</feature>
<evidence type="ECO:0000256" key="3">
    <source>
        <dbReference type="ARBA" id="ARBA00022840"/>
    </source>
</evidence>
<comment type="catalytic activity">
    <reaction evidence="5">
        <text>(R)-4-phosphopantoate + beta-alanine + ATP = (R)-4'-phosphopantothenate + AMP + diphosphate + H(+)</text>
        <dbReference type="Rhea" id="RHEA:27930"/>
        <dbReference type="ChEBI" id="CHEBI:10986"/>
        <dbReference type="ChEBI" id="CHEBI:15378"/>
        <dbReference type="ChEBI" id="CHEBI:30616"/>
        <dbReference type="ChEBI" id="CHEBI:33019"/>
        <dbReference type="ChEBI" id="CHEBI:57966"/>
        <dbReference type="ChEBI" id="CHEBI:61294"/>
        <dbReference type="ChEBI" id="CHEBI:456215"/>
        <dbReference type="EC" id="6.3.2.36"/>
    </reaction>
</comment>
<keyword evidence="3 5" id="KW-0067">ATP-binding</keyword>
<evidence type="ECO:0000256" key="2">
    <source>
        <dbReference type="ARBA" id="ARBA00022741"/>
    </source>
</evidence>
<dbReference type="GO" id="GO:0005524">
    <property type="term" value="F:ATP binding"/>
    <property type="evidence" value="ECO:0007669"/>
    <property type="project" value="UniProtKB-KW"/>
</dbReference>
<comment type="similarity">
    <text evidence="5">Belongs to the archaeal phosphopantothenate synthetase family.</text>
</comment>
<evidence type="ECO:0000313" key="7">
    <source>
        <dbReference type="Proteomes" id="UP000544742"/>
    </source>
</evidence>
<feature type="binding site" evidence="5">
    <location>
        <begin position="183"/>
        <end position="185"/>
    </location>
    <ligand>
        <name>ATP</name>
        <dbReference type="ChEBI" id="CHEBI:30616"/>
    </ligand>
</feature>
<dbReference type="NCBIfam" id="NF041123">
    <property type="entry name" value="phpantohe_syn_Arch"/>
    <property type="match status" value="1"/>
</dbReference>
<keyword evidence="1 5" id="KW-0436">Ligase</keyword>
<dbReference type="Proteomes" id="UP000544742">
    <property type="component" value="Unassembled WGS sequence"/>
</dbReference>
<dbReference type="PANTHER" id="PTHR40695:SF1">
    <property type="entry name" value="4-PHOSPHOPANTOATE--BETA-ALANINE LIGASE"/>
    <property type="match status" value="1"/>
</dbReference>
<dbReference type="RefSeq" id="WP_276619435.1">
    <property type="nucleotide sequence ID" value="NZ_JBCEYP010000007.1"/>
</dbReference>
<comment type="pathway">
    <text evidence="5">Cofactor biosynthesis; coenzyme A biosynthesis.</text>
</comment>
<dbReference type="PANTHER" id="PTHR40695">
    <property type="entry name" value="4-PHOSPHOPANTOATE--BETA-ALANINE LIGASE"/>
    <property type="match status" value="1"/>
</dbReference>
<dbReference type="EC" id="6.3.2.36" evidence="5"/>
<proteinExistence type="inferred from homology"/>
<sequence length="257" mass="27853">MLTLTEIPKSHPRYASLVARERVAEGVKKGYTSTQGLIAQGRGECFDYLLGERTTASAAAAIRAGAALLLLAERPAISVNGNVAALVSEEMVALAAALKIPLEVNLFHRSEERVKKIADLLREKGAEDVLGERPDTSVPGLDHARALATRGGIYDADVVLIPLEDGDRCEALLAMGKRVIAIDLNPLSRTAKKATVSIVDNILRAVPQLTEEVRQLSNKPLSDLEKILNEYDNQETLAGAVQEIRDHLDEQFRKGSD</sequence>
<dbReference type="PIRSF" id="PIRSF004853">
    <property type="entry name" value="UCP004853"/>
    <property type="match status" value="1"/>
</dbReference>
<dbReference type="EMBL" id="JAAYUN010000020">
    <property type="protein sequence ID" value="NLJ21718.1"/>
    <property type="molecule type" value="Genomic_DNA"/>
</dbReference>
<comment type="subunit">
    <text evidence="5">Homodimer.</text>
</comment>
<dbReference type="Gene3D" id="3.40.50.12640">
    <property type="entry name" value="Phosphopantoate/pantothenate synthetase"/>
    <property type="match status" value="1"/>
</dbReference>
<dbReference type="AlphaFoldDB" id="A0A7K4AFE5"/>
<evidence type="ECO:0000313" key="6">
    <source>
        <dbReference type="EMBL" id="NLJ21718.1"/>
    </source>
</evidence>
<name>A0A7K4AFE5_METSH</name>
<comment type="caution">
    <text evidence="6">The sequence shown here is derived from an EMBL/GenBank/DDBJ whole genome shotgun (WGS) entry which is preliminary data.</text>
</comment>
<evidence type="ECO:0000256" key="4">
    <source>
        <dbReference type="ARBA" id="ARBA00022993"/>
    </source>
</evidence>
<gene>
    <name evidence="6" type="ORF">GX426_01215</name>
</gene>
<dbReference type="GO" id="GO:0015937">
    <property type="term" value="P:coenzyme A biosynthetic process"/>
    <property type="evidence" value="ECO:0007669"/>
    <property type="project" value="UniProtKB-UniRule"/>
</dbReference>
<protein>
    <recommendedName>
        <fullName evidence="5">4-phosphopantoate--beta-alanine ligase</fullName>
        <ecNumber evidence="5">6.3.2.36</ecNumber>
    </recommendedName>
    <alternativeName>
        <fullName evidence="5">Phosphopantothenate synthetase</fullName>
        <shortName evidence="5">PPS</shortName>
    </alternativeName>
</protein>
<dbReference type="HAMAP" id="MF_02224">
    <property type="entry name" value="PPS"/>
    <property type="match status" value="1"/>
</dbReference>
<dbReference type="Pfam" id="PF02006">
    <property type="entry name" value="PPS_PS"/>
    <property type="match status" value="1"/>
</dbReference>
<dbReference type="NCBIfam" id="NF010324">
    <property type="entry name" value="PRK13761.1"/>
    <property type="match status" value="1"/>
</dbReference>
<evidence type="ECO:0000256" key="5">
    <source>
        <dbReference type="HAMAP-Rule" id="MF_02224"/>
    </source>
</evidence>
<feature type="binding site" evidence="5">
    <location>
        <position position="20"/>
    </location>
    <ligand>
        <name>ATP</name>
        <dbReference type="ChEBI" id="CHEBI:30616"/>
    </ligand>
</feature>
<feature type="binding site" evidence="5">
    <location>
        <begin position="201"/>
        <end position="202"/>
    </location>
    <ligand>
        <name>ATP</name>
        <dbReference type="ChEBI" id="CHEBI:30616"/>
    </ligand>
</feature>
<comment type="function">
    <text evidence="5">Catalyzes the condensation of (R)-4-phosphopantoate and beta-alanine to 4'-phosphopantothenate in the CoA biosynthesis pathway.</text>
</comment>
<organism evidence="6 7">
    <name type="scientific">Methanothrix soehngenii</name>
    <name type="common">Methanosaeta concilii</name>
    <dbReference type="NCBI Taxonomy" id="2223"/>
    <lineage>
        <taxon>Archaea</taxon>
        <taxon>Methanobacteriati</taxon>
        <taxon>Methanobacteriota</taxon>
        <taxon>Stenosarchaea group</taxon>
        <taxon>Methanomicrobia</taxon>
        <taxon>Methanotrichales</taxon>
        <taxon>Methanotrichaceae</taxon>
        <taxon>Methanothrix</taxon>
    </lineage>
</organism>
<feature type="binding site" evidence="5">
    <location>
        <position position="42"/>
    </location>
    <ligand>
        <name>ATP</name>
        <dbReference type="ChEBI" id="CHEBI:30616"/>
    </ligand>
</feature>
<dbReference type="InterPro" id="IPR038138">
    <property type="entry name" value="PPS/PS_sf"/>
</dbReference>
<accession>A0A7K4AFE5</accession>
<evidence type="ECO:0000256" key="1">
    <source>
        <dbReference type="ARBA" id="ARBA00022598"/>
    </source>
</evidence>
<keyword evidence="2 5" id="KW-0547">Nucleotide-binding</keyword>
<dbReference type="UniPathway" id="UPA00241"/>
<dbReference type="GO" id="GO:0016881">
    <property type="term" value="F:acid-amino acid ligase activity"/>
    <property type="evidence" value="ECO:0007669"/>
    <property type="project" value="UniProtKB-UniRule"/>
</dbReference>